<dbReference type="Proteomes" id="UP001143856">
    <property type="component" value="Unassembled WGS sequence"/>
</dbReference>
<dbReference type="EMBL" id="JAPDGR010001146">
    <property type="protein sequence ID" value="KAJ2985190.1"/>
    <property type="molecule type" value="Genomic_DNA"/>
</dbReference>
<accession>A0ACC1P243</accession>
<reference evidence="1" key="1">
    <citation type="submission" date="2022-10" db="EMBL/GenBank/DDBJ databases">
        <title>Genome Sequence of Xylaria curta.</title>
        <authorList>
            <person name="Buettner E."/>
        </authorList>
    </citation>
    <scope>NUCLEOTIDE SEQUENCE</scope>
    <source>
        <strain evidence="1">Babe10</strain>
    </source>
</reference>
<evidence type="ECO:0000313" key="1">
    <source>
        <dbReference type="EMBL" id="KAJ2985190.1"/>
    </source>
</evidence>
<name>A0ACC1P243_9PEZI</name>
<sequence>MHKWANVSKDKWVRLVGIATGIEPITLNNGTKLGMTGLELTAQLQPLYENAFAHYAAQFKAYRPKKPVPVTALLSTKARTKGGMGDFGIRTLFMIFG</sequence>
<evidence type="ECO:0000313" key="2">
    <source>
        <dbReference type="Proteomes" id="UP001143856"/>
    </source>
</evidence>
<proteinExistence type="predicted"/>
<keyword evidence="2" id="KW-1185">Reference proteome</keyword>
<protein>
    <submittedName>
        <fullName evidence="1">Uncharacterized protein</fullName>
    </submittedName>
</protein>
<gene>
    <name evidence="1" type="ORF">NUW58_g5669</name>
</gene>
<organism evidence="1 2">
    <name type="scientific">Xylaria curta</name>
    <dbReference type="NCBI Taxonomy" id="42375"/>
    <lineage>
        <taxon>Eukaryota</taxon>
        <taxon>Fungi</taxon>
        <taxon>Dikarya</taxon>
        <taxon>Ascomycota</taxon>
        <taxon>Pezizomycotina</taxon>
        <taxon>Sordariomycetes</taxon>
        <taxon>Xylariomycetidae</taxon>
        <taxon>Xylariales</taxon>
        <taxon>Xylariaceae</taxon>
        <taxon>Xylaria</taxon>
    </lineage>
</organism>
<comment type="caution">
    <text evidence="1">The sequence shown here is derived from an EMBL/GenBank/DDBJ whole genome shotgun (WGS) entry which is preliminary data.</text>
</comment>